<dbReference type="Gene3D" id="1.20.120.350">
    <property type="entry name" value="Voltage-gated potassium channels. Chain C"/>
    <property type="match status" value="1"/>
</dbReference>
<dbReference type="Pfam" id="PF07885">
    <property type="entry name" value="Ion_trans_2"/>
    <property type="match status" value="1"/>
</dbReference>
<keyword evidence="4 8" id="KW-1133">Transmembrane helix</keyword>
<evidence type="ECO:0000259" key="9">
    <source>
        <dbReference type="Pfam" id="PF07885"/>
    </source>
</evidence>
<name>A0ABV5KFS0_9ACTN</name>
<feature type="transmembrane region" description="Helical" evidence="8">
    <location>
        <begin position="48"/>
        <end position="69"/>
    </location>
</feature>
<keyword evidence="2" id="KW-0813">Transport</keyword>
<dbReference type="Proteomes" id="UP001589750">
    <property type="component" value="Unassembled WGS sequence"/>
</dbReference>
<keyword evidence="11" id="KW-1185">Reference proteome</keyword>
<evidence type="ECO:0000256" key="2">
    <source>
        <dbReference type="ARBA" id="ARBA00022448"/>
    </source>
</evidence>
<gene>
    <name evidence="10" type="ORF">ACFFRI_20820</name>
</gene>
<dbReference type="InterPro" id="IPR013099">
    <property type="entry name" value="K_chnl_dom"/>
</dbReference>
<dbReference type="Gene3D" id="1.10.287.70">
    <property type="match status" value="1"/>
</dbReference>
<reference evidence="10 11" key="1">
    <citation type="submission" date="2024-09" db="EMBL/GenBank/DDBJ databases">
        <authorList>
            <person name="Sun Q."/>
            <person name="Mori K."/>
        </authorList>
    </citation>
    <scope>NUCLEOTIDE SEQUENCE [LARGE SCALE GENOMIC DNA]</scope>
    <source>
        <strain evidence="10 11">JCM 9626</strain>
    </source>
</reference>
<evidence type="ECO:0000256" key="1">
    <source>
        <dbReference type="ARBA" id="ARBA00004141"/>
    </source>
</evidence>
<feature type="transmembrane region" description="Helical" evidence="8">
    <location>
        <begin position="20"/>
        <end position="36"/>
    </location>
</feature>
<dbReference type="InterPro" id="IPR027359">
    <property type="entry name" value="Volt_channel_dom_sf"/>
</dbReference>
<evidence type="ECO:0000256" key="7">
    <source>
        <dbReference type="ARBA" id="ARBA00023303"/>
    </source>
</evidence>
<comment type="caution">
    <text evidence="10">The sequence shown here is derived from an EMBL/GenBank/DDBJ whole genome shotgun (WGS) entry which is preliminary data.</text>
</comment>
<dbReference type="SUPFAM" id="SSF81324">
    <property type="entry name" value="Voltage-gated potassium channels"/>
    <property type="match status" value="1"/>
</dbReference>
<proteinExistence type="predicted"/>
<keyword evidence="5" id="KW-0406">Ion transport</keyword>
<dbReference type="PANTHER" id="PTHR11537">
    <property type="entry name" value="VOLTAGE-GATED POTASSIUM CHANNEL"/>
    <property type="match status" value="1"/>
</dbReference>
<accession>A0ABV5KFS0</accession>
<comment type="subcellular location">
    <subcellularLocation>
        <location evidence="1">Membrane</location>
        <topology evidence="1">Multi-pass membrane protein</topology>
    </subcellularLocation>
</comment>
<evidence type="ECO:0000256" key="4">
    <source>
        <dbReference type="ARBA" id="ARBA00022989"/>
    </source>
</evidence>
<organism evidence="10 11">
    <name type="scientific">Nocardioides plantarum</name>
    <dbReference type="NCBI Taxonomy" id="29299"/>
    <lineage>
        <taxon>Bacteria</taxon>
        <taxon>Bacillati</taxon>
        <taxon>Actinomycetota</taxon>
        <taxon>Actinomycetes</taxon>
        <taxon>Propionibacteriales</taxon>
        <taxon>Nocardioidaceae</taxon>
        <taxon>Nocardioides</taxon>
    </lineage>
</organism>
<evidence type="ECO:0000313" key="10">
    <source>
        <dbReference type="EMBL" id="MFB9315501.1"/>
    </source>
</evidence>
<feature type="transmembrane region" description="Helical" evidence="8">
    <location>
        <begin position="119"/>
        <end position="139"/>
    </location>
</feature>
<evidence type="ECO:0000256" key="5">
    <source>
        <dbReference type="ARBA" id="ARBA00023065"/>
    </source>
</evidence>
<dbReference type="InterPro" id="IPR028325">
    <property type="entry name" value="VG_K_chnl"/>
</dbReference>
<evidence type="ECO:0000256" key="3">
    <source>
        <dbReference type="ARBA" id="ARBA00022692"/>
    </source>
</evidence>
<feature type="domain" description="Potassium channel" evidence="9">
    <location>
        <begin position="148"/>
        <end position="205"/>
    </location>
</feature>
<dbReference type="PRINTS" id="PR00169">
    <property type="entry name" value="KCHANNEL"/>
</dbReference>
<dbReference type="PANTHER" id="PTHR11537:SF254">
    <property type="entry name" value="POTASSIUM VOLTAGE-GATED CHANNEL PROTEIN SHAB"/>
    <property type="match status" value="1"/>
</dbReference>
<keyword evidence="6 8" id="KW-0472">Membrane</keyword>
<evidence type="ECO:0000256" key="8">
    <source>
        <dbReference type="SAM" id="Phobius"/>
    </source>
</evidence>
<feature type="transmembrane region" description="Helical" evidence="8">
    <location>
        <begin position="181"/>
        <end position="207"/>
    </location>
</feature>
<sequence length="220" mass="23855">MTERSADRVAAWERRSEIPLLLLAVAFLVAYAWPVLDPTLDAGVEDSLRAVSWTVWVAFVLDVAIRLVLADHRVRYARQHWWDIALVALPMLRPLRLLRLLAFARLLHRSARVNLVGRVGIYVSGTAVAAVGLGAIAVLDAEREAPDATITTFGDAVWWAVTTVSTVGYGDLYPVTTTGRLVATVLMIVGIAVVGTVTATVAAWLIAEVADQPAEPPPTR</sequence>
<evidence type="ECO:0000313" key="11">
    <source>
        <dbReference type="Proteomes" id="UP001589750"/>
    </source>
</evidence>
<dbReference type="EMBL" id="JBHMDG010000034">
    <property type="protein sequence ID" value="MFB9315501.1"/>
    <property type="molecule type" value="Genomic_DNA"/>
</dbReference>
<keyword evidence="7 10" id="KW-0407">Ion channel</keyword>
<protein>
    <submittedName>
        <fullName evidence="10">Potassium channel family protein</fullName>
    </submittedName>
</protein>
<keyword evidence="3 8" id="KW-0812">Transmembrane</keyword>
<dbReference type="GO" id="GO:0034220">
    <property type="term" value="P:monoatomic ion transmembrane transport"/>
    <property type="evidence" value="ECO:0007669"/>
    <property type="project" value="UniProtKB-KW"/>
</dbReference>
<dbReference type="RefSeq" id="WP_140009184.1">
    <property type="nucleotide sequence ID" value="NZ_JBHMDG010000034.1"/>
</dbReference>
<evidence type="ECO:0000256" key="6">
    <source>
        <dbReference type="ARBA" id="ARBA00023136"/>
    </source>
</evidence>